<organism evidence="1 2">
    <name type="scientific">Rangifer tarandus platyrhynchus</name>
    <name type="common">Svalbard reindeer</name>
    <dbReference type="NCBI Taxonomy" id="3082113"/>
    <lineage>
        <taxon>Eukaryota</taxon>
        <taxon>Metazoa</taxon>
        <taxon>Chordata</taxon>
        <taxon>Craniata</taxon>
        <taxon>Vertebrata</taxon>
        <taxon>Euteleostomi</taxon>
        <taxon>Mammalia</taxon>
        <taxon>Eutheria</taxon>
        <taxon>Laurasiatheria</taxon>
        <taxon>Artiodactyla</taxon>
        <taxon>Ruminantia</taxon>
        <taxon>Pecora</taxon>
        <taxon>Cervidae</taxon>
        <taxon>Odocoileinae</taxon>
        <taxon>Rangifer</taxon>
    </lineage>
</organism>
<protein>
    <submittedName>
        <fullName evidence="1">Uncharacterized protein</fullName>
    </submittedName>
</protein>
<accession>A0AC59YKV5</accession>
<proteinExistence type="predicted"/>
<evidence type="ECO:0000313" key="1">
    <source>
        <dbReference type="EMBL" id="CAM9791962.1"/>
    </source>
</evidence>
<dbReference type="EMBL" id="OX596102">
    <property type="protein sequence ID" value="CAM9791962.1"/>
    <property type="molecule type" value="Genomic_DNA"/>
</dbReference>
<dbReference type="Proteomes" id="UP001162501">
    <property type="component" value="Chromosome 18"/>
</dbReference>
<gene>
    <name evidence="1" type="ORF">MRATA1EN22A_LOCUS7505</name>
</gene>
<evidence type="ECO:0000313" key="2">
    <source>
        <dbReference type="Proteomes" id="UP001162501"/>
    </source>
</evidence>
<reference evidence="1" key="2">
    <citation type="submission" date="2025-03" db="EMBL/GenBank/DDBJ databases">
        <authorList>
            <consortium name="ELIXIR-Norway"/>
            <consortium name="Elixir Norway"/>
        </authorList>
    </citation>
    <scope>NUCLEOTIDE SEQUENCE</scope>
</reference>
<reference evidence="1" key="1">
    <citation type="submission" date="2023-05" db="EMBL/GenBank/DDBJ databases">
        <authorList>
            <consortium name="ELIXIR-Norway"/>
        </authorList>
    </citation>
    <scope>NUCLEOTIDE SEQUENCE</scope>
</reference>
<name>A0AC59YKV5_RANTA</name>
<sequence>MDRSPSTSLLSLPEETASPLTRLPRAPSSSTRGRGGTSPRPQEGSDVHRQTSGEGLSLKPFLLSSTPCLAGCPTPPLQPSDGQQGPRNGEEAAQAQADDSRFLKSLSAQLDATALLGHWTDLPCPD</sequence>